<dbReference type="OMA" id="NQDMPAI"/>
<evidence type="ECO:0000256" key="6">
    <source>
        <dbReference type="ARBA" id="ARBA00023295"/>
    </source>
</evidence>
<evidence type="ECO:0000256" key="1">
    <source>
        <dbReference type="ARBA" id="ARBA00000382"/>
    </source>
</evidence>
<dbReference type="VEuPathDB" id="FungiDB:YALI0_A17919g"/>
<dbReference type="eggNOG" id="ENOG502QSI7">
    <property type="taxonomic scope" value="Eukaryota"/>
</dbReference>
<gene>
    <name evidence="11" type="ORF">YALI1_A18133g</name>
</gene>
<protein>
    <recommendedName>
        <fullName evidence="3">glucan endo-1,3-beta-D-glucosidase</fullName>
        <ecNumber evidence="3">3.2.1.39</ecNumber>
    </recommendedName>
</protein>
<evidence type="ECO:0000313" key="11">
    <source>
        <dbReference type="EMBL" id="AOW00795.1"/>
    </source>
</evidence>
<dbReference type="GeneID" id="2906300"/>
<keyword evidence="7" id="KW-0961">Cell wall biogenesis/degradation</keyword>
<feature type="chain" id="PRO_5009110383" description="glucan endo-1,3-beta-D-glucosidase" evidence="8">
    <location>
        <begin position="30"/>
        <end position="465"/>
    </location>
</feature>
<evidence type="ECO:0000256" key="8">
    <source>
        <dbReference type="SAM" id="SignalP"/>
    </source>
</evidence>
<dbReference type="PANTHER" id="PTHR31737:SF2">
    <property type="entry name" value="PROTEIN TOS1"/>
    <property type="match status" value="1"/>
</dbReference>
<accession>A0A1D8N581</accession>
<keyword evidence="5" id="KW-0378">Hydrolase</keyword>
<evidence type="ECO:0000256" key="3">
    <source>
        <dbReference type="ARBA" id="ARBA00012780"/>
    </source>
</evidence>
<feature type="signal peptide" evidence="8">
    <location>
        <begin position="1"/>
        <end position="29"/>
    </location>
</feature>
<dbReference type="Gene3D" id="2.60.120.200">
    <property type="match status" value="1"/>
</dbReference>
<evidence type="ECO:0000256" key="2">
    <source>
        <dbReference type="ARBA" id="ARBA00006055"/>
    </source>
</evidence>
<comment type="catalytic activity">
    <reaction evidence="1">
        <text>Hydrolysis of (1-&gt;3)-beta-D-glucosidic linkages in (1-&gt;3)-beta-D-glucans.</text>
        <dbReference type="EC" id="3.2.1.39"/>
    </reaction>
</comment>
<evidence type="ECO:0000313" key="12">
    <source>
        <dbReference type="Proteomes" id="UP000182444"/>
    </source>
</evidence>
<dbReference type="EMBL" id="CP017553">
    <property type="protein sequence ID" value="AOW00795.1"/>
    <property type="molecule type" value="Genomic_DNA"/>
</dbReference>
<evidence type="ECO:0000256" key="4">
    <source>
        <dbReference type="ARBA" id="ARBA00022729"/>
    </source>
</evidence>
<evidence type="ECO:0000259" key="9">
    <source>
        <dbReference type="Pfam" id="PF10287"/>
    </source>
</evidence>
<feature type="domain" description="Cell wall protein YJL171C/Tos1 N-terminal" evidence="10">
    <location>
        <begin position="46"/>
        <end position="107"/>
    </location>
</feature>
<dbReference type="GO" id="GO:0009277">
    <property type="term" value="C:fungal-type cell wall"/>
    <property type="evidence" value="ECO:0007669"/>
    <property type="project" value="TreeGrafter"/>
</dbReference>
<dbReference type="Pfam" id="PF10287">
    <property type="entry name" value="YJL171C_Tos1_C"/>
    <property type="match status" value="1"/>
</dbReference>
<dbReference type="GO" id="GO:0071555">
    <property type="term" value="P:cell wall organization"/>
    <property type="evidence" value="ECO:0007669"/>
    <property type="project" value="UniProtKB-KW"/>
</dbReference>
<keyword evidence="4 8" id="KW-0732">Signal</keyword>
<sequence>MLHVHSPCGRVHMKFSSAVISAFLSFAYASGCQQIAGNTYCNEVSEVTYQNIGFAGSYNAITGMDSSSCTCSSAVKAFSGPLAPLNEELSISFRGPVSLKQFAVYYPNSGNAKRDAVEEEDKDCGETAKREFHAHHAHKRGVVTEIVQVTQVVYADQNGFAIQPSDALTYATQTGAPTAGPSYVGPPQGWESLSSQTQSIPSSTIAVPSNVPSQAPVGNSDWKRSAFYSSSSGQSDGLTFLNHQGGTAGSGTWDSCFGNSLSFCGTDGVSGAGSPQVLGDVTIPSNKEFLIMSDKQCGGNDCGYVREGSPAYHGFGGTNKIFLFEFSMPKDNSQGFNADMPAIWMLNAQIPRTLQYGQASCSCWTTGCGELDLFEVLNSGNDRLTNHLHTWQGTGTQYGGGGSADYFTRPTSGTLKAAVIFSGDNSEIKIVQLDDSTDFASGLNADQVQQWIGKQQAAAFVKINS</sequence>
<dbReference type="VEuPathDB" id="FungiDB:YALI1_A18133g"/>
<keyword evidence="6" id="KW-0326">Glycosidase</keyword>
<dbReference type="GO" id="GO:0042973">
    <property type="term" value="F:glucan endo-1,3-beta-D-glucosidase activity"/>
    <property type="evidence" value="ECO:0007669"/>
    <property type="project" value="UniProtKB-EC"/>
</dbReference>
<dbReference type="InterPro" id="IPR018807">
    <property type="entry name" value="YJL171C/Tos1_N"/>
</dbReference>
<organism evidence="11 12">
    <name type="scientific">Yarrowia lipolytica</name>
    <name type="common">Candida lipolytica</name>
    <dbReference type="NCBI Taxonomy" id="4952"/>
    <lineage>
        <taxon>Eukaryota</taxon>
        <taxon>Fungi</taxon>
        <taxon>Dikarya</taxon>
        <taxon>Ascomycota</taxon>
        <taxon>Saccharomycotina</taxon>
        <taxon>Dipodascomycetes</taxon>
        <taxon>Dipodascales</taxon>
        <taxon>Dipodascales incertae sedis</taxon>
        <taxon>Yarrowia</taxon>
    </lineage>
</organism>
<proteinExistence type="inferred from homology"/>
<feature type="domain" description="Cell wall protein YJL171C/Tos1 C-terminal" evidence="9">
    <location>
        <begin position="220"/>
        <end position="451"/>
    </location>
</feature>
<dbReference type="AlphaFoldDB" id="A0A1D8N581"/>
<dbReference type="RefSeq" id="XP_068137949.1">
    <property type="nucleotide sequence ID" value="XM_068281848.1"/>
</dbReference>
<dbReference type="Pfam" id="PF10290">
    <property type="entry name" value="YJL171C_Tos1_N"/>
    <property type="match status" value="1"/>
</dbReference>
<comment type="similarity">
    <text evidence="2">Belongs to the PGA52 family.</text>
</comment>
<evidence type="ECO:0000259" key="10">
    <source>
        <dbReference type="Pfam" id="PF10290"/>
    </source>
</evidence>
<dbReference type="PANTHER" id="PTHR31737">
    <property type="entry name" value="PROTEIN TOS1"/>
    <property type="match status" value="1"/>
</dbReference>
<reference evidence="11 12" key="1">
    <citation type="journal article" date="2016" name="PLoS ONE">
        <title>Sequence Assembly of Yarrowia lipolytica Strain W29/CLIB89 Shows Transposable Element Diversity.</title>
        <authorList>
            <person name="Magnan C."/>
            <person name="Yu J."/>
            <person name="Chang I."/>
            <person name="Jahn E."/>
            <person name="Kanomata Y."/>
            <person name="Wu J."/>
            <person name="Zeller M."/>
            <person name="Oakes M."/>
            <person name="Baldi P."/>
            <person name="Sandmeyer S."/>
        </authorList>
    </citation>
    <scope>NUCLEOTIDE SEQUENCE [LARGE SCALE GENOMIC DNA]</scope>
    <source>
        <strain evidence="12">CLIB89(W29)</strain>
    </source>
</reference>
<evidence type="ECO:0000256" key="7">
    <source>
        <dbReference type="ARBA" id="ARBA00023316"/>
    </source>
</evidence>
<dbReference type="Proteomes" id="UP000182444">
    <property type="component" value="Chromosome 1A"/>
</dbReference>
<dbReference type="InterPro" id="IPR018805">
    <property type="entry name" value="YJL171C/Tos1_C"/>
</dbReference>
<name>A0A1D8N581_YARLL</name>
<evidence type="ECO:0000256" key="5">
    <source>
        <dbReference type="ARBA" id="ARBA00022801"/>
    </source>
</evidence>
<dbReference type="EC" id="3.2.1.39" evidence="3"/>